<protein>
    <submittedName>
        <fullName evidence="1">Uncharacterized protein</fullName>
    </submittedName>
</protein>
<name>A0A0F9IM65_9ZZZZ</name>
<organism evidence="1">
    <name type="scientific">marine sediment metagenome</name>
    <dbReference type="NCBI Taxonomy" id="412755"/>
    <lineage>
        <taxon>unclassified sequences</taxon>
        <taxon>metagenomes</taxon>
        <taxon>ecological metagenomes</taxon>
    </lineage>
</organism>
<gene>
    <name evidence="1" type="ORF">LCGC14_1561930</name>
</gene>
<dbReference type="EMBL" id="LAZR01012078">
    <property type="protein sequence ID" value="KKM44175.1"/>
    <property type="molecule type" value="Genomic_DNA"/>
</dbReference>
<evidence type="ECO:0000313" key="1">
    <source>
        <dbReference type="EMBL" id="KKM44175.1"/>
    </source>
</evidence>
<dbReference type="AlphaFoldDB" id="A0A0F9IM65"/>
<sequence>MKKEYKINKHNSTVCGYPGREFDWSKFEWEGKATYKSSFRGIKDMKAPKPWVNDGLIAKNCQYLHIPYNFEEDGVIYRVRPNPTMYAGEVYRGRQISKQTAIKRKGVWYWVLESDIEL</sequence>
<accession>A0A0F9IM65</accession>
<proteinExistence type="predicted"/>
<reference evidence="1" key="1">
    <citation type="journal article" date="2015" name="Nature">
        <title>Complex archaea that bridge the gap between prokaryotes and eukaryotes.</title>
        <authorList>
            <person name="Spang A."/>
            <person name="Saw J.H."/>
            <person name="Jorgensen S.L."/>
            <person name="Zaremba-Niedzwiedzka K."/>
            <person name="Martijn J."/>
            <person name="Lind A.E."/>
            <person name="van Eijk R."/>
            <person name="Schleper C."/>
            <person name="Guy L."/>
            <person name="Ettema T.J."/>
        </authorList>
    </citation>
    <scope>NUCLEOTIDE SEQUENCE</scope>
</reference>
<comment type="caution">
    <text evidence="1">The sequence shown here is derived from an EMBL/GenBank/DDBJ whole genome shotgun (WGS) entry which is preliminary data.</text>
</comment>